<dbReference type="InterPro" id="IPR036412">
    <property type="entry name" value="HAD-like_sf"/>
</dbReference>
<dbReference type="AlphaFoldDB" id="A0A2U1T5U5"/>
<dbReference type="Gene3D" id="3.30.70.1020">
    <property type="entry name" value="Trehalose-6-phosphate phosphatase related protein, domain 2"/>
    <property type="match status" value="1"/>
</dbReference>
<dbReference type="PANTHER" id="PTHR43768:SF3">
    <property type="entry name" value="TREHALOSE 6-PHOSPHATE PHOSPHATASE"/>
    <property type="match status" value="1"/>
</dbReference>
<reference evidence="10" key="1">
    <citation type="submission" date="2018-04" db="EMBL/GenBank/DDBJ databases">
        <authorList>
            <person name="Liu S."/>
            <person name="Wang Z."/>
            <person name="Li J."/>
        </authorList>
    </citation>
    <scope>NUCLEOTIDE SEQUENCE [LARGE SCALE GENOMIC DNA]</scope>
    <source>
        <strain evidence="10">2189</strain>
    </source>
</reference>
<evidence type="ECO:0000256" key="3">
    <source>
        <dbReference type="ARBA" id="ARBA00008770"/>
    </source>
</evidence>
<dbReference type="SUPFAM" id="SSF56784">
    <property type="entry name" value="HAD-like"/>
    <property type="match status" value="1"/>
</dbReference>
<dbReference type="NCBIfam" id="TIGR00685">
    <property type="entry name" value="T6PP"/>
    <property type="match status" value="1"/>
</dbReference>
<accession>A0A2U1T5U5</accession>
<dbReference type="Pfam" id="PF11716">
    <property type="entry name" value="MDMPI_N"/>
    <property type="match status" value="1"/>
</dbReference>
<dbReference type="InterPro" id="IPR044651">
    <property type="entry name" value="OTSB-like"/>
</dbReference>
<gene>
    <name evidence="9" type="primary">otsB</name>
    <name evidence="9" type="ORF">DF222_08050</name>
</gene>
<evidence type="ECO:0000256" key="5">
    <source>
        <dbReference type="ARBA" id="ARBA00024179"/>
    </source>
</evidence>
<dbReference type="InterPro" id="IPR034660">
    <property type="entry name" value="DinB/YfiT-like"/>
</dbReference>
<dbReference type="UniPathway" id="UPA00299"/>
<dbReference type="InterPro" id="IPR023214">
    <property type="entry name" value="HAD_sf"/>
</dbReference>
<comment type="pathway">
    <text evidence="2 6">Glycan biosynthesis; trehalose biosynthesis.</text>
</comment>
<sequence>MVAELASADRLFVVSDFDGTLAGFSADAYNVPVNSQSLAALTRLAGMPDTRVAILSGRHLEGLAEVCDLRAPIIRAGSHGNESSFSTGPSLAQQKRLDEIEAALKPLLDEHGTFVERKPFQRVAHVATLAKKDPEKAEEILRKIAQLDFEGAHVIEGKNIVEFSVTSVTKGTWIEKVRDQYEPERTVFVGDDVTDEQGFAVLGEKDYGIKVGEGHTAASARVANIEEVAEFFTELADARAAHIQFPRDTAGRFEWCAAGLGAIVHQVEDWSVPTPCTGWSARDVIRHLNTWVPKKLGLEPVPGDDPVDEYFTFIDAVRALLDDDNRAALECVRTSLNTDLFVHTWDMARAIGVNPKLDENFASRLLRHYELVNEERMVETGHYDPPRRDPGGRLPRRAARRRHRPRPARQSRRVAL</sequence>
<organism evidence="9 10">
    <name type="scientific">Corynebacterium yudongzhengii</name>
    <dbReference type="NCBI Taxonomy" id="2080740"/>
    <lineage>
        <taxon>Bacteria</taxon>
        <taxon>Bacillati</taxon>
        <taxon>Actinomycetota</taxon>
        <taxon>Actinomycetes</taxon>
        <taxon>Mycobacteriales</taxon>
        <taxon>Corynebacteriaceae</taxon>
        <taxon>Corynebacterium</taxon>
    </lineage>
</organism>
<dbReference type="Gene3D" id="3.40.50.1000">
    <property type="entry name" value="HAD superfamily/HAD-like"/>
    <property type="match status" value="1"/>
</dbReference>
<evidence type="ECO:0000256" key="4">
    <source>
        <dbReference type="ARBA" id="ARBA00022801"/>
    </source>
</evidence>
<comment type="cofactor">
    <cofactor evidence="6">
        <name>Mg(2+)</name>
        <dbReference type="ChEBI" id="CHEBI:18420"/>
    </cofactor>
</comment>
<keyword evidence="6" id="KW-0460">Magnesium</keyword>
<comment type="catalytic activity">
    <reaction evidence="1 6">
        <text>alpha,alpha-trehalose 6-phosphate + H2O = alpha,alpha-trehalose + phosphate</text>
        <dbReference type="Rhea" id="RHEA:23420"/>
        <dbReference type="ChEBI" id="CHEBI:15377"/>
        <dbReference type="ChEBI" id="CHEBI:16551"/>
        <dbReference type="ChEBI" id="CHEBI:43474"/>
        <dbReference type="ChEBI" id="CHEBI:58429"/>
        <dbReference type="EC" id="3.1.3.12"/>
    </reaction>
</comment>
<dbReference type="InterPro" id="IPR024344">
    <property type="entry name" value="MDMPI_metal-binding"/>
</dbReference>
<evidence type="ECO:0000256" key="7">
    <source>
        <dbReference type="SAM" id="MobiDB-lite"/>
    </source>
</evidence>
<dbReference type="InterPro" id="IPR006379">
    <property type="entry name" value="HAD-SF_hydro_IIB"/>
</dbReference>
<dbReference type="InterPro" id="IPR003337">
    <property type="entry name" value="Trehalose_PPase"/>
</dbReference>
<feature type="region of interest" description="Disordered" evidence="7">
    <location>
        <begin position="380"/>
        <end position="416"/>
    </location>
</feature>
<comment type="function">
    <text evidence="5 6">Removes the phosphate from trehalose 6-phosphate to produce free trehalose.</text>
</comment>
<evidence type="ECO:0000256" key="1">
    <source>
        <dbReference type="ARBA" id="ARBA00000500"/>
    </source>
</evidence>
<dbReference type="GO" id="GO:0046872">
    <property type="term" value="F:metal ion binding"/>
    <property type="evidence" value="ECO:0007669"/>
    <property type="project" value="UniProtKB-KW"/>
</dbReference>
<proteinExistence type="inferred from homology"/>
<evidence type="ECO:0000313" key="10">
    <source>
        <dbReference type="Proteomes" id="UP000244989"/>
    </source>
</evidence>
<evidence type="ECO:0000256" key="2">
    <source>
        <dbReference type="ARBA" id="ARBA00005199"/>
    </source>
</evidence>
<protein>
    <recommendedName>
        <fullName evidence="6">Trehalose 6-phosphate phosphatase</fullName>
        <ecNumber evidence="6">3.1.3.12</ecNumber>
    </recommendedName>
</protein>
<dbReference type="EC" id="3.1.3.12" evidence="6"/>
<dbReference type="SUPFAM" id="SSF109854">
    <property type="entry name" value="DinB/YfiT-like putative metalloenzymes"/>
    <property type="match status" value="1"/>
</dbReference>
<comment type="similarity">
    <text evidence="3 6">Belongs to the trehalose phosphatase family.</text>
</comment>
<keyword evidence="4 6" id="KW-0378">Hydrolase</keyword>
<comment type="caution">
    <text evidence="9">The sequence shown here is derived from an EMBL/GenBank/DDBJ whole genome shotgun (WGS) entry which is preliminary data.</text>
</comment>
<dbReference type="NCBIfam" id="TIGR01484">
    <property type="entry name" value="HAD-SF-IIB"/>
    <property type="match status" value="1"/>
</dbReference>
<evidence type="ECO:0000256" key="6">
    <source>
        <dbReference type="RuleBase" id="RU361117"/>
    </source>
</evidence>
<feature type="domain" description="Mycothiol-dependent maleylpyruvate isomerase metal-binding" evidence="8">
    <location>
        <begin position="268"/>
        <end position="298"/>
    </location>
</feature>
<keyword evidence="6" id="KW-0479">Metal-binding</keyword>
<evidence type="ECO:0000259" key="8">
    <source>
        <dbReference type="Pfam" id="PF11716"/>
    </source>
</evidence>
<dbReference type="PANTHER" id="PTHR43768">
    <property type="entry name" value="TREHALOSE 6-PHOSPHATE PHOSPHATASE"/>
    <property type="match status" value="1"/>
</dbReference>
<feature type="compositionally biased region" description="Basic residues" evidence="7">
    <location>
        <begin position="394"/>
        <end position="416"/>
    </location>
</feature>
<dbReference type="Pfam" id="PF02358">
    <property type="entry name" value="Trehalose_PPase"/>
    <property type="match status" value="1"/>
</dbReference>
<keyword evidence="10" id="KW-1185">Reference proteome</keyword>
<name>A0A2U1T5U5_9CORY</name>
<dbReference type="EMBL" id="QEEZ01000014">
    <property type="protein sequence ID" value="PWC01359.1"/>
    <property type="molecule type" value="Genomic_DNA"/>
</dbReference>
<dbReference type="GO" id="GO:0004805">
    <property type="term" value="F:trehalose-phosphatase activity"/>
    <property type="evidence" value="ECO:0007669"/>
    <property type="project" value="UniProtKB-EC"/>
</dbReference>
<dbReference type="GO" id="GO:0005992">
    <property type="term" value="P:trehalose biosynthetic process"/>
    <property type="evidence" value="ECO:0007669"/>
    <property type="project" value="UniProtKB-UniPathway"/>
</dbReference>
<dbReference type="Proteomes" id="UP000244989">
    <property type="component" value="Unassembled WGS sequence"/>
</dbReference>
<evidence type="ECO:0000313" key="9">
    <source>
        <dbReference type="EMBL" id="PWC01359.1"/>
    </source>
</evidence>
<feature type="compositionally biased region" description="Basic and acidic residues" evidence="7">
    <location>
        <begin position="380"/>
        <end position="391"/>
    </location>
</feature>